<keyword evidence="1" id="KW-1133">Transmembrane helix</keyword>
<dbReference type="PANTHER" id="PTHR45913">
    <property type="entry name" value="EPM2A-INTERACTING PROTEIN 1"/>
    <property type="match status" value="1"/>
</dbReference>
<dbReference type="PANTHER" id="PTHR45913:SF19">
    <property type="entry name" value="LOW QUALITY PROTEIN: ZINC FINGER BED DOMAIN-CONTAINING PROTEIN 5-LIKE"/>
    <property type="match status" value="1"/>
</dbReference>
<feature type="transmembrane region" description="Helical" evidence="1">
    <location>
        <begin position="77"/>
        <end position="100"/>
    </location>
</feature>
<dbReference type="EMBL" id="CABPRJ010000050">
    <property type="protein sequence ID" value="VVC26879.1"/>
    <property type="molecule type" value="Genomic_DNA"/>
</dbReference>
<accession>A0A5E4MCB4</accession>
<evidence type="ECO:0000313" key="3">
    <source>
        <dbReference type="Proteomes" id="UP000325440"/>
    </source>
</evidence>
<dbReference type="AlphaFoldDB" id="A0A5E4MCB4"/>
<evidence type="ECO:0000256" key="1">
    <source>
        <dbReference type="SAM" id="Phobius"/>
    </source>
</evidence>
<reference evidence="2 3" key="1">
    <citation type="submission" date="2019-08" db="EMBL/GenBank/DDBJ databases">
        <authorList>
            <person name="Alioto T."/>
            <person name="Alioto T."/>
            <person name="Gomez Garrido J."/>
        </authorList>
    </citation>
    <scope>NUCLEOTIDE SEQUENCE [LARGE SCALE GENOMIC DNA]</scope>
</reference>
<sequence>MNLETHFMKYYPKEMKQYYWIKDPFTEKPPSNFTTLKEELLIEISSDSSLGMQFSSYSLLEFLNSIKDEYPEVSNKAFGILIPFATLYLCEAGFSTVAVLK</sequence>
<dbReference type="OrthoDB" id="6603323at2759"/>
<name>A0A5E4MCB4_9HEMI</name>
<evidence type="ECO:0008006" key="4">
    <source>
        <dbReference type="Google" id="ProtNLM"/>
    </source>
</evidence>
<keyword evidence="3" id="KW-1185">Reference proteome</keyword>
<evidence type="ECO:0000313" key="2">
    <source>
        <dbReference type="EMBL" id="VVC26879.1"/>
    </source>
</evidence>
<gene>
    <name evidence="2" type="ORF">CINCED_3A020178</name>
</gene>
<dbReference type="Proteomes" id="UP000325440">
    <property type="component" value="Unassembled WGS sequence"/>
</dbReference>
<organism evidence="2 3">
    <name type="scientific">Cinara cedri</name>
    <dbReference type="NCBI Taxonomy" id="506608"/>
    <lineage>
        <taxon>Eukaryota</taxon>
        <taxon>Metazoa</taxon>
        <taxon>Ecdysozoa</taxon>
        <taxon>Arthropoda</taxon>
        <taxon>Hexapoda</taxon>
        <taxon>Insecta</taxon>
        <taxon>Pterygota</taxon>
        <taxon>Neoptera</taxon>
        <taxon>Paraneoptera</taxon>
        <taxon>Hemiptera</taxon>
        <taxon>Sternorrhyncha</taxon>
        <taxon>Aphidomorpha</taxon>
        <taxon>Aphidoidea</taxon>
        <taxon>Aphididae</taxon>
        <taxon>Lachninae</taxon>
        <taxon>Cinara</taxon>
    </lineage>
</organism>
<keyword evidence="1" id="KW-0472">Membrane</keyword>
<protein>
    <recommendedName>
        <fullName evidence="4">Zinc finger BED domain-containing protein 5</fullName>
    </recommendedName>
</protein>
<keyword evidence="1" id="KW-0812">Transmembrane</keyword>
<proteinExistence type="predicted"/>